<feature type="transmembrane region" description="Helical" evidence="7">
    <location>
        <begin position="120"/>
        <end position="137"/>
    </location>
</feature>
<evidence type="ECO:0000256" key="4">
    <source>
        <dbReference type="ARBA" id="ARBA00022692"/>
    </source>
</evidence>
<keyword evidence="6 7" id="KW-0472">Membrane</keyword>
<feature type="domain" description="EamA" evidence="8">
    <location>
        <begin position="149"/>
        <end position="281"/>
    </location>
</feature>
<proteinExistence type="inferred from homology"/>
<feature type="transmembrane region" description="Helical" evidence="7">
    <location>
        <begin position="178"/>
        <end position="203"/>
    </location>
</feature>
<feature type="transmembrane region" description="Helical" evidence="7">
    <location>
        <begin position="239"/>
        <end position="259"/>
    </location>
</feature>
<keyword evidence="3" id="KW-1003">Cell membrane</keyword>
<name>A0A109MYQ5_9BACI</name>
<evidence type="ECO:0000256" key="7">
    <source>
        <dbReference type="SAM" id="Phobius"/>
    </source>
</evidence>
<evidence type="ECO:0000256" key="3">
    <source>
        <dbReference type="ARBA" id="ARBA00022475"/>
    </source>
</evidence>
<feature type="transmembrane region" description="Helical" evidence="7">
    <location>
        <begin position="265"/>
        <end position="285"/>
    </location>
</feature>
<evidence type="ECO:0000256" key="1">
    <source>
        <dbReference type="ARBA" id="ARBA00004651"/>
    </source>
</evidence>
<dbReference type="InterPro" id="IPR000620">
    <property type="entry name" value="EamA_dom"/>
</dbReference>
<organism evidence="9 10">
    <name type="scientific">Peribacillus simplex</name>
    <dbReference type="NCBI Taxonomy" id="1478"/>
    <lineage>
        <taxon>Bacteria</taxon>
        <taxon>Bacillati</taxon>
        <taxon>Bacillota</taxon>
        <taxon>Bacilli</taxon>
        <taxon>Bacillales</taxon>
        <taxon>Bacillaceae</taxon>
        <taxon>Peribacillus</taxon>
    </lineage>
</organism>
<dbReference type="PANTHER" id="PTHR42920">
    <property type="entry name" value="OS03G0707200 PROTEIN-RELATED"/>
    <property type="match status" value="1"/>
</dbReference>
<dbReference type="Proteomes" id="UP000064189">
    <property type="component" value="Unassembled WGS sequence"/>
</dbReference>
<feature type="transmembrane region" description="Helical" evidence="7">
    <location>
        <begin position="209"/>
        <end position="227"/>
    </location>
</feature>
<feature type="transmembrane region" description="Helical" evidence="7">
    <location>
        <begin position="91"/>
        <end position="113"/>
    </location>
</feature>
<gene>
    <name evidence="9" type="ORF">AS888_06830</name>
</gene>
<accession>A0A109MYQ5</accession>
<evidence type="ECO:0000256" key="6">
    <source>
        <dbReference type="ARBA" id="ARBA00023136"/>
    </source>
</evidence>
<feature type="transmembrane region" description="Helical" evidence="7">
    <location>
        <begin position="65"/>
        <end position="85"/>
    </location>
</feature>
<protein>
    <submittedName>
        <fullName evidence="9">Transporter</fullName>
    </submittedName>
</protein>
<dbReference type="InterPro" id="IPR037185">
    <property type="entry name" value="EmrE-like"/>
</dbReference>
<reference evidence="9 10" key="1">
    <citation type="submission" date="2015-11" db="EMBL/GenBank/DDBJ databases">
        <title>Genome Sequence of Bacillus simplex strain VanAntwerpen2.</title>
        <authorList>
            <person name="Couger M.B."/>
        </authorList>
    </citation>
    <scope>NUCLEOTIDE SEQUENCE [LARGE SCALE GENOMIC DNA]</scope>
    <source>
        <strain evidence="9 10">VanAntwerpen02</strain>
    </source>
</reference>
<comment type="similarity">
    <text evidence="2">Belongs to the EamA transporter family.</text>
</comment>
<comment type="subcellular location">
    <subcellularLocation>
        <location evidence="1">Cell membrane</location>
        <topology evidence="1">Multi-pass membrane protein</topology>
    </subcellularLocation>
</comment>
<dbReference type="RefSeq" id="WP_061142310.1">
    <property type="nucleotide sequence ID" value="NZ_LNNH01000019.1"/>
</dbReference>
<evidence type="ECO:0000313" key="10">
    <source>
        <dbReference type="Proteomes" id="UP000064189"/>
    </source>
</evidence>
<evidence type="ECO:0000313" key="9">
    <source>
        <dbReference type="EMBL" id="KWW20121.1"/>
    </source>
</evidence>
<feature type="transmembrane region" description="Helical" evidence="7">
    <location>
        <begin position="149"/>
        <end position="166"/>
    </location>
</feature>
<evidence type="ECO:0000256" key="5">
    <source>
        <dbReference type="ARBA" id="ARBA00022989"/>
    </source>
</evidence>
<evidence type="ECO:0000259" key="8">
    <source>
        <dbReference type="Pfam" id="PF00892"/>
    </source>
</evidence>
<dbReference type="InterPro" id="IPR051258">
    <property type="entry name" value="Diverse_Substrate_Transporter"/>
</dbReference>
<dbReference type="EMBL" id="LNNH01000019">
    <property type="protein sequence ID" value="KWW20121.1"/>
    <property type="molecule type" value="Genomic_DNA"/>
</dbReference>
<dbReference type="SUPFAM" id="SSF103481">
    <property type="entry name" value="Multidrug resistance efflux transporter EmrE"/>
    <property type="match status" value="2"/>
</dbReference>
<keyword evidence="5 7" id="KW-1133">Transmembrane helix</keyword>
<sequence>MKDKYPMLLVILGAMLWGTTGTAQSFAPAAANPIAIGAVRLAVGGAALCLMASWQKKWTRSNWPIKETFLATLGMACYQPLFFMAVSLTGIAIGTIMTLSSAPIIAGLLEWSFSKKRPAASWWAATGLSIAGCFLLFSNHGSVTIDPVGALLAMGAGASFTVYTLVSKRILKQQPPEATAAVIFGFSALLLAPALFILDISWIATPNGLAVSLHLGLLATAVAYLFFNKGLISVPSSTAVSLSLAEPLTAALLGVFLVGESMASLSWIGIALLLCGIIILTIFPGERKRPSSVKHGLSIKAD</sequence>
<keyword evidence="4 7" id="KW-0812">Transmembrane</keyword>
<dbReference type="Pfam" id="PF00892">
    <property type="entry name" value="EamA"/>
    <property type="match status" value="2"/>
</dbReference>
<feature type="domain" description="EamA" evidence="8">
    <location>
        <begin position="7"/>
        <end position="137"/>
    </location>
</feature>
<dbReference type="PANTHER" id="PTHR42920:SF5">
    <property type="entry name" value="EAMA DOMAIN-CONTAINING PROTEIN"/>
    <property type="match status" value="1"/>
</dbReference>
<evidence type="ECO:0000256" key="2">
    <source>
        <dbReference type="ARBA" id="ARBA00007362"/>
    </source>
</evidence>
<keyword evidence="10" id="KW-1185">Reference proteome</keyword>
<comment type="caution">
    <text evidence="9">The sequence shown here is derived from an EMBL/GenBank/DDBJ whole genome shotgun (WGS) entry which is preliminary data.</text>
</comment>
<dbReference type="AlphaFoldDB" id="A0A109MYQ5"/>
<feature type="transmembrane region" description="Helical" evidence="7">
    <location>
        <begin position="33"/>
        <end position="53"/>
    </location>
</feature>
<dbReference type="GO" id="GO:0005886">
    <property type="term" value="C:plasma membrane"/>
    <property type="evidence" value="ECO:0007669"/>
    <property type="project" value="UniProtKB-SubCell"/>
</dbReference>